<feature type="compositionally biased region" description="Pro residues" evidence="1">
    <location>
        <begin position="83"/>
        <end position="98"/>
    </location>
</feature>
<dbReference type="InterPro" id="IPR012373">
    <property type="entry name" value="Ferrdict_sens_TM"/>
</dbReference>
<dbReference type="Pfam" id="PF04773">
    <property type="entry name" value="FecR"/>
    <property type="match status" value="1"/>
</dbReference>
<proteinExistence type="predicted"/>
<accession>A0ABR4QUE8</accession>
<evidence type="ECO:0000313" key="4">
    <source>
        <dbReference type="EMBL" id="KCB21167.1"/>
    </source>
</evidence>
<dbReference type="InterPro" id="IPR006860">
    <property type="entry name" value="FecR"/>
</dbReference>
<feature type="region of interest" description="Disordered" evidence="1">
    <location>
        <begin position="77"/>
        <end position="101"/>
    </location>
</feature>
<sequence length="343" mass="36854">MEKEVISTDIPPLSDQVIDWLLLLRSGRATRRDYANFMAWREASPMHESAWQQVSQTLGNSMAGRLGDAYPLGYQGHAAAAQPRPPASAQPMPPPEEAPAPSRRRFLAGALAVTAAAGAGALVAVRDFYPLSSVAADAATATGERRRYQLTDGTELLLDARSRVNLEFTATYRRLMLLEGAVAVTAPEDPNRPFLVQTAEGVVRSSGKRYMVRQQARRTLVVAHEGDLDVETVGGTRGSIPQGTGARFDAARLDAARSELATEAAWEGGWINANGRPLAEIVAALRPYRHGTLRVSMAAGGLPVTGMYPLDDSEAALQALGERMPIAIQRLTPWFVSINVAAS</sequence>
<reference evidence="4 5" key="1">
    <citation type="submission" date="2014-03" db="EMBL/GenBank/DDBJ databases">
        <title>Genome sequence of Bordetella hinzii.</title>
        <authorList>
            <person name="Register K."/>
            <person name="Harvill E."/>
            <person name="Goodfield L.L."/>
            <person name="Ivanov Y.V."/>
            <person name="Meyer J.A."/>
            <person name="Muse S.J."/>
            <person name="Jacobs N."/>
            <person name="Bendor L."/>
            <person name="Smallridge W.E."/>
            <person name="Brinkac L.M."/>
            <person name="Sanka R."/>
            <person name="Kim M."/>
            <person name="Losada L."/>
        </authorList>
    </citation>
    <scope>NUCLEOTIDE SEQUENCE [LARGE SCALE GENOMIC DNA]</scope>
    <source>
        <strain evidence="4 5">OH87 BAL007II</strain>
    </source>
</reference>
<dbReference type="EMBL" id="JHEM01000034">
    <property type="protein sequence ID" value="KCB21167.1"/>
    <property type="molecule type" value="Genomic_DNA"/>
</dbReference>
<dbReference type="InterPro" id="IPR032623">
    <property type="entry name" value="FecR_N"/>
</dbReference>
<dbReference type="Proteomes" id="UP000025748">
    <property type="component" value="Unassembled WGS sequence"/>
</dbReference>
<dbReference type="Gene3D" id="2.60.120.1440">
    <property type="match status" value="1"/>
</dbReference>
<dbReference type="PANTHER" id="PTHR30273:SF2">
    <property type="entry name" value="PROTEIN FECR"/>
    <property type="match status" value="1"/>
</dbReference>
<keyword evidence="5" id="KW-1185">Reference proteome</keyword>
<organism evidence="4 5">
    <name type="scientific">Bordetella hinzii OH87 BAL007II</name>
    <dbReference type="NCBI Taxonomy" id="1331262"/>
    <lineage>
        <taxon>Bacteria</taxon>
        <taxon>Pseudomonadati</taxon>
        <taxon>Pseudomonadota</taxon>
        <taxon>Betaproteobacteria</taxon>
        <taxon>Burkholderiales</taxon>
        <taxon>Alcaligenaceae</taxon>
        <taxon>Bordetella</taxon>
    </lineage>
</organism>
<feature type="domain" description="FecR N-terminal" evidence="3">
    <location>
        <begin position="15"/>
        <end position="56"/>
    </location>
</feature>
<comment type="caution">
    <text evidence="4">The sequence shown here is derived from an EMBL/GenBank/DDBJ whole genome shotgun (WGS) entry which is preliminary data.</text>
</comment>
<dbReference type="PANTHER" id="PTHR30273">
    <property type="entry name" value="PERIPLASMIC SIGNAL SENSOR AND SIGMA FACTOR ACTIVATOR FECR-RELATED"/>
    <property type="match status" value="1"/>
</dbReference>
<dbReference type="PIRSF" id="PIRSF018266">
    <property type="entry name" value="FecR"/>
    <property type="match status" value="1"/>
</dbReference>
<evidence type="ECO:0000259" key="3">
    <source>
        <dbReference type="Pfam" id="PF16220"/>
    </source>
</evidence>
<protein>
    <submittedName>
        <fullName evidence="4">Sigma factor regulatory protein, FecR/PupR family</fullName>
    </submittedName>
</protein>
<evidence type="ECO:0000259" key="2">
    <source>
        <dbReference type="Pfam" id="PF04773"/>
    </source>
</evidence>
<feature type="domain" description="FecR protein" evidence="2">
    <location>
        <begin position="138"/>
        <end position="227"/>
    </location>
</feature>
<dbReference type="Pfam" id="PF16220">
    <property type="entry name" value="DUF4880"/>
    <property type="match status" value="1"/>
</dbReference>
<gene>
    <name evidence="4" type="ORF">L544_1306</name>
</gene>
<dbReference type="InterPro" id="IPR019546">
    <property type="entry name" value="TAT_signal_bac_arc"/>
</dbReference>
<dbReference type="NCBIfam" id="TIGR01409">
    <property type="entry name" value="TAT_signal_seq"/>
    <property type="match status" value="1"/>
</dbReference>
<evidence type="ECO:0000256" key="1">
    <source>
        <dbReference type="SAM" id="MobiDB-lite"/>
    </source>
</evidence>
<evidence type="ECO:0000313" key="5">
    <source>
        <dbReference type="Proteomes" id="UP000025748"/>
    </source>
</evidence>
<name>A0ABR4QUE8_9BORD</name>